<keyword evidence="1" id="KW-0812">Transmembrane</keyword>
<dbReference type="CDD" id="cd00118">
    <property type="entry name" value="LysM"/>
    <property type="match status" value="1"/>
</dbReference>
<feature type="domain" description="LysM" evidence="2">
    <location>
        <begin position="39"/>
        <end position="90"/>
    </location>
</feature>
<gene>
    <name evidence="3" type="ORF">CEQ21_23665</name>
</gene>
<dbReference type="EMBL" id="RIBP01000004">
    <property type="protein sequence ID" value="TRZ38396.1"/>
    <property type="molecule type" value="Genomic_DNA"/>
</dbReference>
<keyword evidence="1" id="KW-0472">Membrane</keyword>
<proteinExistence type="predicted"/>
<protein>
    <submittedName>
        <fullName evidence="3">LysM peptidoglycan-binding domain-containing protein</fullName>
    </submittedName>
</protein>
<dbReference type="SMART" id="SM00257">
    <property type="entry name" value="LysM"/>
    <property type="match status" value="1"/>
</dbReference>
<dbReference type="InterPro" id="IPR036779">
    <property type="entry name" value="LysM_dom_sf"/>
</dbReference>
<dbReference type="InterPro" id="IPR018392">
    <property type="entry name" value="LysM"/>
</dbReference>
<evidence type="ECO:0000313" key="4">
    <source>
        <dbReference type="Proteomes" id="UP000319837"/>
    </source>
</evidence>
<dbReference type="RefSeq" id="WP_185766662.1">
    <property type="nucleotide sequence ID" value="NZ_RIBP01000004.1"/>
</dbReference>
<evidence type="ECO:0000313" key="3">
    <source>
        <dbReference type="EMBL" id="TRZ38396.1"/>
    </source>
</evidence>
<dbReference type="Pfam" id="PF01476">
    <property type="entry name" value="LysM"/>
    <property type="match status" value="1"/>
</dbReference>
<evidence type="ECO:0000259" key="2">
    <source>
        <dbReference type="PROSITE" id="PS51782"/>
    </source>
</evidence>
<sequence>MVEKIWRKHSYSIILIILSFMTCFVIALKSSHEDTQKYIKVTVSQGDSLWGISNQYENLYSMPKEEFMSWIEKHNDISRDQIQSGQELVIPVLLEKQNTMLAAD</sequence>
<reference evidence="4" key="1">
    <citation type="submission" date="2018-10" db="EMBL/GenBank/DDBJ databases">
        <title>FDA dAtabase for Regulatory Grade micrObial Sequences (FDA-ARGOS): Supporting development and validation of Infectious Disease Dx tests.</title>
        <authorList>
            <person name="Minogue T."/>
            <person name="Wolcott M."/>
            <person name="Wasieloski L."/>
            <person name="Aguilar W."/>
            <person name="Moore D."/>
            <person name="Tallon L."/>
            <person name="Sadzewicz L."/>
            <person name="Sengamalay N."/>
            <person name="Ott S."/>
            <person name="Godinez A."/>
            <person name="Nagaraj S."/>
            <person name="Vavikolanu K."/>
            <person name="Vyas G."/>
            <person name="Nadendla S."/>
            <person name="George J."/>
            <person name="Sichtig H."/>
        </authorList>
    </citation>
    <scope>NUCLEOTIDE SEQUENCE [LARGE SCALE GENOMIC DNA]</scope>
    <source>
        <strain evidence="4">FDAARGOS_343</strain>
    </source>
</reference>
<dbReference type="SUPFAM" id="SSF54106">
    <property type="entry name" value="LysM domain"/>
    <property type="match status" value="1"/>
</dbReference>
<keyword evidence="1" id="KW-1133">Transmembrane helix</keyword>
<accession>A0A553SN29</accession>
<dbReference type="Gene3D" id="3.10.350.10">
    <property type="entry name" value="LysM domain"/>
    <property type="match status" value="1"/>
</dbReference>
<dbReference type="Proteomes" id="UP000319837">
    <property type="component" value="Unassembled WGS sequence"/>
</dbReference>
<name>A0A553SN29_NIACI</name>
<dbReference type="AlphaFoldDB" id="A0A553SN29"/>
<evidence type="ECO:0000256" key="1">
    <source>
        <dbReference type="SAM" id="Phobius"/>
    </source>
</evidence>
<comment type="caution">
    <text evidence="3">The sequence shown here is derived from an EMBL/GenBank/DDBJ whole genome shotgun (WGS) entry which is preliminary data.</text>
</comment>
<dbReference type="PROSITE" id="PS51782">
    <property type="entry name" value="LYSM"/>
    <property type="match status" value="1"/>
</dbReference>
<feature type="transmembrane region" description="Helical" evidence="1">
    <location>
        <begin position="12"/>
        <end position="28"/>
    </location>
</feature>
<organism evidence="3 4">
    <name type="scientific">Niallia circulans</name>
    <name type="common">Bacillus circulans</name>
    <dbReference type="NCBI Taxonomy" id="1397"/>
    <lineage>
        <taxon>Bacteria</taxon>
        <taxon>Bacillati</taxon>
        <taxon>Bacillota</taxon>
        <taxon>Bacilli</taxon>
        <taxon>Bacillales</taxon>
        <taxon>Bacillaceae</taxon>
        <taxon>Niallia</taxon>
    </lineage>
</organism>